<dbReference type="GO" id="GO:0003910">
    <property type="term" value="F:DNA ligase (ATP) activity"/>
    <property type="evidence" value="ECO:0007669"/>
    <property type="project" value="UniProtKB-EC"/>
</dbReference>
<keyword evidence="2 12" id="KW-0436">Ligase</keyword>
<dbReference type="InterPro" id="IPR050191">
    <property type="entry name" value="ATP-dep_DNA_ligase"/>
</dbReference>
<evidence type="ECO:0000313" key="18">
    <source>
        <dbReference type="Proteomes" id="UP001642409"/>
    </source>
</evidence>
<evidence type="ECO:0000256" key="7">
    <source>
        <dbReference type="ARBA" id="ARBA00022840"/>
    </source>
</evidence>
<dbReference type="PANTHER" id="PTHR45674">
    <property type="entry name" value="DNA LIGASE 1/3 FAMILY MEMBER"/>
    <property type="match status" value="1"/>
</dbReference>
<dbReference type="Pfam" id="PF04675">
    <property type="entry name" value="DNA_ligase_A_N"/>
    <property type="match status" value="1"/>
</dbReference>
<evidence type="ECO:0000256" key="9">
    <source>
        <dbReference type="ARBA" id="ARBA00023204"/>
    </source>
</evidence>
<dbReference type="InterPro" id="IPR012309">
    <property type="entry name" value="DNA_ligase_ATP-dep_C"/>
</dbReference>
<dbReference type="EC" id="6.5.1.1" evidence="12"/>
<reference evidence="17 18" key="2">
    <citation type="submission" date="2024-07" db="EMBL/GenBank/DDBJ databases">
        <authorList>
            <person name="Akdeniz Z."/>
        </authorList>
    </citation>
    <scope>NUCLEOTIDE SEQUENCE [LARGE SCALE GENOMIC DNA]</scope>
</reference>
<feature type="compositionally biased region" description="Low complexity" evidence="14">
    <location>
        <begin position="7"/>
        <end position="22"/>
    </location>
</feature>
<evidence type="ECO:0000256" key="4">
    <source>
        <dbReference type="ARBA" id="ARBA00022705"/>
    </source>
</evidence>
<evidence type="ECO:0000256" key="2">
    <source>
        <dbReference type="ARBA" id="ARBA00022598"/>
    </source>
</evidence>
<keyword evidence="5 12" id="KW-0547">Nucleotide-binding</keyword>
<keyword evidence="8 12" id="KW-0233">DNA recombination</keyword>
<dbReference type="PROSITE" id="PS00697">
    <property type="entry name" value="DNA_LIGASE_A1"/>
    <property type="match status" value="1"/>
</dbReference>
<dbReference type="GO" id="GO:0006310">
    <property type="term" value="P:DNA recombination"/>
    <property type="evidence" value="ECO:0007669"/>
    <property type="project" value="UniProtKB-KW"/>
</dbReference>
<reference evidence="16" key="1">
    <citation type="submission" date="2023-06" db="EMBL/GenBank/DDBJ databases">
        <authorList>
            <person name="Kurt Z."/>
        </authorList>
    </citation>
    <scope>NUCLEOTIDE SEQUENCE</scope>
</reference>
<dbReference type="Gene3D" id="3.30.470.30">
    <property type="entry name" value="DNA ligase/mRNA capping enzyme"/>
    <property type="match status" value="1"/>
</dbReference>
<dbReference type="InterPro" id="IPR036599">
    <property type="entry name" value="DNA_ligase_N_sf"/>
</dbReference>
<evidence type="ECO:0000256" key="10">
    <source>
        <dbReference type="ARBA" id="ARBA00023306"/>
    </source>
</evidence>
<keyword evidence="9 12" id="KW-0234">DNA repair</keyword>
<accession>A0AA86NFU8</accession>
<dbReference type="PANTHER" id="PTHR45674:SF4">
    <property type="entry name" value="DNA LIGASE 1"/>
    <property type="match status" value="1"/>
</dbReference>
<dbReference type="GO" id="GO:0005524">
    <property type="term" value="F:ATP binding"/>
    <property type="evidence" value="ECO:0007669"/>
    <property type="project" value="UniProtKB-KW"/>
</dbReference>
<dbReference type="GO" id="GO:0051301">
    <property type="term" value="P:cell division"/>
    <property type="evidence" value="ECO:0007669"/>
    <property type="project" value="UniProtKB-KW"/>
</dbReference>
<evidence type="ECO:0000256" key="8">
    <source>
        <dbReference type="ARBA" id="ARBA00023172"/>
    </source>
</evidence>
<dbReference type="Pfam" id="PF04679">
    <property type="entry name" value="DNA_ligase_A_C"/>
    <property type="match status" value="1"/>
</dbReference>
<name>A0AA86NFU8_9EUKA</name>
<dbReference type="PROSITE" id="PS50160">
    <property type="entry name" value="DNA_LIGASE_A3"/>
    <property type="match status" value="1"/>
</dbReference>
<dbReference type="GO" id="GO:0071897">
    <property type="term" value="P:DNA biosynthetic process"/>
    <property type="evidence" value="ECO:0007669"/>
    <property type="project" value="InterPro"/>
</dbReference>
<keyword evidence="7 12" id="KW-0067">ATP-binding</keyword>
<evidence type="ECO:0000256" key="14">
    <source>
        <dbReference type="SAM" id="MobiDB-lite"/>
    </source>
</evidence>
<evidence type="ECO:0000256" key="3">
    <source>
        <dbReference type="ARBA" id="ARBA00022618"/>
    </source>
</evidence>
<comment type="catalytic activity">
    <reaction evidence="11 12">
        <text>ATP + (deoxyribonucleotide)n-3'-hydroxyl + 5'-phospho-(deoxyribonucleotide)m = (deoxyribonucleotide)n+m + AMP + diphosphate.</text>
        <dbReference type="EC" id="6.5.1.1"/>
    </reaction>
</comment>
<dbReference type="GO" id="GO:0005634">
    <property type="term" value="C:nucleus"/>
    <property type="evidence" value="ECO:0007669"/>
    <property type="project" value="TreeGrafter"/>
</dbReference>
<feature type="region of interest" description="Disordered" evidence="14">
    <location>
        <begin position="704"/>
        <end position="727"/>
    </location>
</feature>
<dbReference type="InterPro" id="IPR012340">
    <property type="entry name" value="NA-bd_OB-fold"/>
</dbReference>
<evidence type="ECO:0000256" key="13">
    <source>
        <dbReference type="RuleBase" id="RU004196"/>
    </source>
</evidence>
<dbReference type="GO" id="GO:0006281">
    <property type="term" value="P:DNA repair"/>
    <property type="evidence" value="ECO:0007669"/>
    <property type="project" value="UniProtKB-KW"/>
</dbReference>
<gene>
    <name evidence="17" type="ORF">HINF_LOCUS38957</name>
    <name evidence="16" type="ORF">HINF_LOCUS5990</name>
</gene>
<dbReference type="SUPFAM" id="SSF56091">
    <property type="entry name" value="DNA ligase/mRNA capping enzyme, catalytic domain"/>
    <property type="match status" value="1"/>
</dbReference>
<dbReference type="GO" id="GO:0006273">
    <property type="term" value="P:lagging strand elongation"/>
    <property type="evidence" value="ECO:0007669"/>
    <property type="project" value="TreeGrafter"/>
</dbReference>
<dbReference type="GO" id="GO:0003677">
    <property type="term" value="F:DNA binding"/>
    <property type="evidence" value="ECO:0007669"/>
    <property type="project" value="InterPro"/>
</dbReference>
<sequence length="727" mass="83297">MSFLKNPIIQKQQQPATKTQTQTTSIRVGFPFTVVCKYWQKIEDTTKRLEKLEYLSKLMIRMNVEFPEDIEPLLLLISNQIREPWLGQSVMNIGEQQVKKAIQNNFQVEPSRMKQDLQTTGDIGQLAQNYKSKQPKMFVQTKQLTVQYILQQFQAIADTQGQNSTQDKIDIMRRLMQDGSDLECRYLTRLLLGKNRLGFQRKTILFALSEYVCFLKMVASGKIEAFKAGDKIVDYVNAAWALISSQQVTNRIIDKMDADDEEDEEEAQEDEELEDDLPDDIPEQAQITDSESLENILSKINQKNAIDPKNCTNQRVISYIQVLKAFARTPSLTFIAKNAMRLSEVQVTPSIPILPMLAKPTSSYNEIFDKINGEKFACEYKYDGFRAQIHKFGNTFKIFSRSQEDMSQKFPDVLQSVKDACQSDFDFVIDGEIVPIDQNGEIAAFQMLSRRLKVYDESQNASKITMFVFDVMFCQKCLMDETFAVRRAILHKLLKQTDLVKYATSVNITDEDHLKTVLEEAVVHKTEGLIVKTLSSRYCPDRRSRHWLKLKKDYLEGIGDSLDLVPVAGWFGKGKRAGVIGAYLLCSLNKDVYESVTNIGTGFTDSFLEQMTNFFADKKLDSKPKNVKVTDQYLNANKPDFWFNPEESVVFEVKVANLSQSLMHTCYQIGDRGIAARLPRLIRMRDDKSVNDCSSSLFVYQRFKAQPDREDKEEDGNDEVGDDGDDE</sequence>
<evidence type="ECO:0000313" key="16">
    <source>
        <dbReference type="EMBL" id="CAI9918345.1"/>
    </source>
</evidence>
<dbReference type="InterPro" id="IPR012310">
    <property type="entry name" value="DNA_ligase_ATP-dep_cent"/>
</dbReference>
<keyword evidence="6 12" id="KW-0227">DNA damage</keyword>
<evidence type="ECO:0000256" key="11">
    <source>
        <dbReference type="ARBA" id="ARBA00034003"/>
    </source>
</evidence>
<comment type="similarity">
    <text evidence="1 13">Belongs to the ATP-dependent DNA ligase family.</text>
</comment>
<evidence type="ECO:0000313" key="17">
    <source>
        <dbReference type="EMBL" id="CAL6041304.1"/>
    </source>
</evidence>
<dbReference type="GO" id="GO:0005739">
    <property type="term" value="C:mitochondrion"/>
    <property type="evidence" value="ECO:0007669"/>
    <property type="project" value="TreeGrafter"/>
</dbReference>
<comment type="caution">
    <text evidence="16">The sequence shown here is derived from an EMBL/GenBank/DDBJ whole genome shotgun (WGS) entry which is preliminary data.</text>
</comment>
<dbReference type="SUPFAM" id="SSF117018">
    <property type="entry name" value="ATP-dependent DNA ligase DNA-binding domain"/>
    <property type="match status" value="1"/>
</dbReference>
<evidence type="ECO:0000256" key="5">
    <source>
        <dbReference type="ARBA" id="ARBA00022741"/>
    </source>
</evidence>
<dbReference type="Pfam" id="PF01068">
    <property type="entry name" value="DNA_ligase_A_M"/>
    <property type="match status" value="1"/>
</dbReference>
<feature type="domain" description="ATP-dependent DNA ligase family profile" evidence="15">
    <location>
        <begin position="457"/>
        <end position="589"/>
    </location>
</feature>
<feature type="region of interest" description="Disordered" evidence="14">
    <location>
        <begin position="258"/>
        <end position="279"/>
    </location>
</feature>
<dbReference type="EMBL" id="CAXDID020000149">
    <property type="protein sequence ID" value="CAL6041304.1"/>
    <property type="molecule type" value="Genomic_DNA"/>
</dbReference>
<keyword evidence="10" id="KW-0131">Cell cycle</keyword>
<dbReference type="Gene3D" id="1.10.3260.10">
    <property type="entry name" value="DNA ligase, ATP-dependent, N-terminal domain"/>
    <property type="match status" value="1"/>
</dbReference>
<protein>
    <recommendedName>
        <fullName evidence="12">DNA ligase</fullName>
        <ecNumber evidence="12">6.5.1.1</ecNumber>
    </recommendedName>
</protein>
<evidence type="ECO:0000256" key="6">
    <source>
        <dbReference type="ARBA" id="ARBA00022763"/>
    </source>
</evidence>
<keyword evidence="18" id="KW-1185">Reference proteome</keyword>
<dbReference type="InterPro" id="IPR000977">
    <property type="entry name" value="DNA_ligase_ATP-dep"/>
</dbReference>
<dbReference type="CDD" id="cd07900">
    <property type="entry name" value="Adenylation_DNA_ligase_I_Euk"/>
    <property type="match status" value="1"/>
</dbReference>
<dbReference type="SUPFAM" id="SSF50249">
    <property type="entry name" value="Nucleic acid-binding proteins"/>
    <property type="match status" value="1"/>
</dbReference>
<keyword evidence="3" id="KW-0132">Cell division</keyword>
<keyword evidence="4" id="KW-0235">DNA replication</keyword>
<dbReference type="AlphaFoldDB" id="A0AA86NFU8"/>
<dbReference type="Gene3D" id="2.40.50.140">
    <property type="entry name" value="Nucleic acid-binding proteins"/>
    <property type="match status" value="1"/>
</dbReference>
<dbReference type="NCBIfam" id="TIGR00574">
    <property type="entry name" value="dnl1"/>
    <property type="match status" value="1"/>
</dbReference>
<proteinExistence type="inferred from homology"/>
<organism evidence="16">
    <name type="scientific">Hexamita inflata</name>
    <dbReference type="NCBI Taxonomy" id="28002"/>
    <lineage>
        <taxon>Eukaryota</taxon>
        <taxon>Metamonada</taxon>
        <taxon>Diplomonadida</taxon>
        <taxon>Hexamitidae</taxon>
        <taxon>Hexamitinae</taxon>
        <taxon>Hexamita</taxon>
    </lineage>
</organism>
<dbReference type="Proteomes" id="UP001642409">
    <property type="component" value="Unassembled WGS sequence"/>
</dbReference>
<evidence type="ECO:0000256" key="12">
    <source>
        <dbReference type="RuleBase" id="RU000617"/>
    </source>
</evidence>
<dbReference type="EMBL" id="CATOUU010000154">
    <property type="protein sequence ID" value="CAI9918345.1"/>
    <property type="molecule type" value="Genomic_DNA"/>
</dbReference>
<feature type="compositionally biased region" description="Acidic residues" evidence="14">
    <location>
        <begin position="711"/>
        <end position="727"/>
    </location>
</feature>
<evidence type="ECO:0000256" key="1">
    <source>
        <dbReference type="ARBA" id="ARBA00007572"/>
    </source>
</evidence>
<evidence type="ECO:0000259" key="15">
    <source>
        <dbReference type="PROSITE" id="PS50160"/>
    </source>
</evidence>
<dbReference type="InterPro" id="IPR016059">
    <property type="entry name" value="DNA_ligase_ATP-dep_CS"/>
</dbReference>
<feature type="region of interest" description="Disordered" evidence="14">
    <location>
        <begin position="1"/>
        <end position="22"/>
    </location>
</feature>
<dbReference type="InterPro" id="IPR012308">
    <property type="entry name" value="DNA_ligase_ATP-dep_N"/>
</dbReference>